<dbReference type="PROSITE" id="PS50137">
    <property type="entry name" value="DS_RBD"/>
    <property type="match status" value="2"/>
</dbReference>
<dbReference type="SUPFAM" id="SSF140383">
    <property type="entry name" value="BSD domain-like"/>
    <property type="match status" value="1"/>
</dbReference>
<dbReference type="GO" id="GO:0070878">
    <property type="term" value="F:primary miRNA binding"/>
    <property type="evidence" value="ECO:0007669"/>
    <property type="project" value="TreeGrafter"/>
</dbReference>
<dbReference type="PROSITE" id="PS50858">
    <property type="entry name" value="BSD"/>
    <property type="match status" value="1"/>
</dbReference>
<feature type="domain" description="WW" evidence="3">
    <location>
        <begin position="27"/>
        <end position="60"/>
    </location>
</feature>
<dbReference type="GO" id="GO:0020037">
    <property type="term" value="F:heme binding"/>
    <property type="evidence" value="ECO:0007669"/>
    <property type="project" value="InterPro"/>
</dbReference>
<dbReference type="InterPro" id="IPR035925">
    <property type="entry name" value="BSD_dom_sf"/>
</dbReference>
<dbReference type="Gene3D" id="2.20.70.10">
    <property type="match status" value="1"/>
</dbReference>
<feature type="compositionally biased region" description="Acidic residues" evidence="2">
    <location>
        <begin position="876"/>
        <end position="886"/>
    </location>
</feature>
<dbReference type="PANTHER" id="PTHR13482:SF3">
    <property type="entry name" value="MICROPROCESSOR COMPLEX SUBUNIT DGCR8"/>
    <property type="match status" value="1"/>
</dbReference>
<dbReference type="Pfam" id="PF03909">
    <property type="entry name" value="BSD"/>
    <property type="match status" value="1"/>
</dbReference>
<dbReference type="EMBL" id="JNBS01001094">
    <property type="protein sequence ID" value="OQS02673.1"/>
    <property type="molecule type" value="Genomic_DNA"/>
</dbReference>
<feature type="compositionally biased region" description="Polar residues" evidence="2">
    <location>
        <begin position="818"/>
        <end position="839"/>
    </location>
</feature>
<dbReference type="SUPFAM" id="SSF54768">
    <property type="entry name" value="dsRNA-binding domain-like"/>
    <property type="match status" value="2"/>
</dbReference>
<dbReference type="Gene3D" id="1.10.3970.10">
    <property type="entry name" value="BSD domain"/>
    <property type="match status" value="1"/>
</dbReference>
<dbReference type="Proteomes" id="UP000243217">
    <property type="component" value="Unassembled WGS sequence"/>
</dbReference>
<keyword evidence="1" id="KW-0694">RNA-binding</keyword>
<organism evidence="6 7">
    <name type="scientific">Thraustotheca clavata</name>
    <dbReference type="NCBI Taxonomy" id="74557"/>
    <lineage>
        <taxon>Eukaryota</taxon>
        <taxon>Sar</taxon>
        <taxon>Stramenopiles</taxon>
        <taxon>Oomycota</taxon>
        <taxon>Saprolegniomycetes</taxon>
        <taxon>Saprolegniales</taxon>
        <taxon>Achlyaceae</taxon>
        <taxon>Thraustotheca</taxon>
    </lineage>
</organism>
<dbReference type="STRING" id="74557.A0A1V9ZXC7"/>
<dbReference type="InterPro" id="IPR001202">
    <property type="entry name" value="WW_dom"/>
</dbReference>
<evidence type="ECO:0000259" key="5">
    <source>
        <dbReference type="PROSITE" id="PS50858"/>
    </source>
</evidence>
<feature type="region of interest" description="Disordered" evidence="2">
    <location>
        <begin position="384"/>
        <end position="484"/>
    </location>
</feature>
<dbReference type="InterPro" id="IPR040375">
    <property type="entry name" value="DGCR8"/>
</dbReference>
<dbReference type="SMART" id="SM00456">
    <property type="entry name" value="WW"/>
    <property type="match status" value="1"/>
</dbReference>
<evidence type="ECO:0008006" key="8">
    <source>
        <dbReference type="Google" id="ProtNLM"/>
    </source>
</evidence>
<feature type="domain" description="DRBM" evidence="4">
    <location>
        <begin position="301"/>
        <end position="369"/>
    </location>
</feature>
<evidence type="ECO:0000313" key="7">
    <source>
        <dbReference type="Proteomes" id="UP000243217"/>
    </source>
</evidence>
<dbReference type="Gene3D" id="3.30.160.20">
    <property type="match status" value="2"/>
</dbReference>
<evidence type="ECO:0000259" key="4">
    <source>
        <dbReference type="PROSITE" id="PS50137"/>
    </source>
</evidence>
<dbReference type="GO" id="GO:0031053">
    <property type="term" value="P:primary miRNA processing"/>
    <property type="evidence" value="ECO:0007669"/>
    <property type="project" value="InterPro"/>
</dbReference>
<dbReference type="InterPro" id="IPR036020">
    <property type="entry name" value="WW_dom_sf"/>
</dbReference>
<feature type="region of interest" description="Disordered" evidence="2">
    <location>
        <begin position="142"/>
        <end position="161"/>
    </location>
</feature>
<keyword evidence="7" id="KW-1185">Reference proteome</keyword>
<name>A0A1V9ZXC7_9STRA</name>
<evidence type="ECO:0000259" key="3">
    <source>
        <dbReference type="PROSITE" id="PS50020"/>
    </source>
</evidence>
<reference evidence="6 7" key="1">
    <citation type="journal article" date="2014" name="Genome Biol. Evol.">
        <title>The secreted proteins of Achlya hypogyna and Thraustotheca clavata identify the ancestral oomycete secretome and reveal gene acquisitions by horizontal gene transfer.</title>
        <authorList>
            <person name="Misner I."/>
            <person name="Blouin N."/>
            <person name="Leonard G."/>
            <person name="Richards T.A."/>
            <person name="Lane C.E."/>
        </authorList>
    </citation>
    <scope>NUCLEOTIDE SEQUENCE [LARGE SCALE GENOMIC DNA]</scope>
    <source>
        <strain evidence="6 7">ATCC 34112</strain>
    </source>
</reference>
<feature type="region of interest" description="Disordered" evidence="2">
    <location>
        <begin position="1"/>
        <end position="25"/>
    </location>
</feature>
<feature type="region of interest" description="Disordered" evidence="2">
    <location>
        <begin position="520"/>
        <end position="571"/>
    </location>
</feature>
<dbReference type="GO" id="GO:0003725">
    <property type="term" value="F:double-stranded RNA binding"/>
    <property type="evidence" value="ECO:0007669"/>
    <property type="project" value="TreeGrafter"/>
</dbReference>
<dbReference type="CDD" id="cd00201">
    <property type="entry name" value="WW"/>
    <property type="match status" value="1"/>
</dbReference>
<dbReference type="PANTHER" id="PTHR13482">
    <property type="entry name" value="MICRORNA PROCESSOR COMPLEX SUBUNIT DGCR8"/>
    <property type="match status" value="1"/>
</dbReference>
<dbReference type="GO" id="GO:0042802">
    <property type="term" value="F:identical protein binding"/>
    <property type="evidence" value="ECO:0007669"/>
    <property type="project" value="InterPro"/>
</dbReference>
<evidence type="ECO:0000256" key="1">
    <source>
        <dbReference type="PROSITE-ProRule" id="PRU00266"/>
    </source>
</evidence>
<comment type="caution">
    <text evidence="6">The sequence shown here is derived from an EMBL/GenBank/DDBJ whole genome shotgun (WGS) entry which is preliminary data.</text>
</comment>
<dbReference type="OrthoDB" id="73788at2759"/>
<accession>A0A1V9ZXC7</accession>
<feature type="domain" description="BSD" evidence="5">
    <location>
        <begin position="735"/>
        <end position="787"/>
    </location>
</feature>
<protein>
    <recommendedName>
        <fullName evidence="8">BSD domain-containing protein</fullName>
    </recommendedName>
</protein>
<dbReference type="PROSITE" id="PS50020">
    <property type="entry name" value="WW_DOMAIN_2"/>
    <property type="match status" value="1"/>
</dbReference>
<dbReference type="SMART" id="SM00358">
    <property type="entry name" value="DSRM"/>
    <property type="match status" value="2"/>
</dbReference>
<feature type="region of interest" description="Disordered" evidence="2">
    <location>
        <begin position="806"/>
        <end position="901"/>
    </location>
</feature>
<sequence>MVMKRSLESDDGVSDDAMNNHTTYSDTPLPNGWKKVLHRSGLVCFYHEETGVVSWSKPYALAKDESEDHVQNHVPPLEIFAEGSGMRNPDRNRPVKMIQAKAIIRRLNKFVPSLDAPVEQSQDSRKKAKATPVDTIEQSILSSPQTNIATPPRVSGTKSTVGRPKVVLNGVTVEEPTGKTAMTFLMDYTKNWVNAIPEYIQTNSDDIENPFTSTVNIGNKVYGTGHGSSKQLARQEAAEMALEALIPGYWQKMKHSGAVRDIDTTASESSKAGTMTMELFRTLSIDDPQVLQGCMDLNVKTPAQLLSEYQTRNKGVAVNYTTISLPNPTDRNKFQVIASNGQKTAEAIAPNKKLAKQYAAQALLRVLHPTIATYLDMVTYHETSATKGGGNSKSKASQQPVSSQTIFVPAPSSAIHGAPRPGVNPIYNNRNGNNNPYQRVTPRVEQMTRSHVGLHQPPRYGHRENAAANSPYATPGYNEPQPPPSVAGTYSMYYPDTSLTPAYYEESKNEQAYYADSNAEGYPRQTGTYNYAQWPPPPPSGQYPPQQRPNPYQTTQPPLLPPPQRQPRHQANFNQPNTLLFFMSYTFYSLVSAVKDKSAKAISTLSSDLKEFSSTVQGDVAEAAKQVKKKVEETIEANTAADNEDHEEEEQPRELQAKVTASIFAFGATLESVGTKILLSADEFLGGLTEDATPDSIDEPIDEATSARRFRLSALQNAVETYTEVPANTEAFQKWREAIADEEWLTLQSEVLIHYPAVQKKMQELVPDTVSEDNFWGYYMYKASKLAAQEQRSALLLEKVQGDEEEIGWDVDSPPNSPTAKKSPTDQSESPLETNTRSIPSHDSKTSVTSQQSDEWVDVEEKKTPDEVALVLGDNEVLDWGDDDEVPPVAKANSDDWGQWE</sequence>
<feature type="compositionally biased region" description="Polar residues" evidence="2">
    <location>
        <begin position="384"/>
        <end position="406"/>
    </location>
</feature>
<dbReference type="InterPro" id="IPR005607">
    <property type="entry name" value="BSD_dom"/>
</dbReference>
<dbReference type="AlphaFoldDB" id="A0A1V9ZXC7"/>
<dbReference type="GO" id="GO:0070877">
    <property type="term" value="C:microprocessor complex"/>
    <property type="evidence" value="ECO:0007669"/>
    <property type="project" value="InterPro"/>
</dbReference>
<evidence type="ECO:0000256" key="2">
    <source>
        <dbReference type="SAM" id="MobiDB-lite"/>
    </source>
</evidence>
<feature type="compositionally biased region" description="Low complexity" evidence="2">
    <location>
        <begin position="423"/>
        <end position="440"/>
    </location>
</feature>
<evidence type="ECO:0000313" key="6">
    <source>
        <dbReference type="EMBL" id="OQS02673.1"/>
    </source>
</evidence>
<gene>
    <name evidence="6" type="ORF">THRCLA_04969</name>
</gene>
<dbReference type="SUPFAM" id="SSF51045">
    <property type="entry name" value="WW domain"/>
    <property type="match status" value="1"/>
</dbReference>
<dbReference type="InterPro" id="IPR014720">
    <property type="entry name" value="dsRBD_dom"/>
</dbReference>
<dbReference type="Pfam" id="PF00035">
    <property type="entry name" value="dsrm"/>
    <property type="match status" value="2"/>
</dbReference>
<feature type="domain" description="DRBM" evidence="4">
    <location>
        <begin position="180"/>
        <end position="247"/>
    </location>
</feature>
<proteinExistence type="predicted"/>
<feature type="compositionally biased region" description="Pro residues" evidence="2">
    <location>
        <begin position="534"/>
        <end position="548"/>
    </location>
</feature>